<dbReference type="PANTHER" id="PTHR23419:SF8">
    <property type="entry name" value="FI09726P"/>
    <property type="match status" value="1"/>
</dbReference>
<gene>
    <name evidence="2" type="primary">cutA</name>
    <name evidence="2" type="ORF">AB6A68_10060</name>
</gene>
<dbReference type="InterPro" id="IPR011322">
    <property type="entry name" value="N-reg_PII-like_a/b"/>
</dbReference>
<dbReference type="RefSeq" id="WP_298382026.1">
    <property type="nucleotide sequence ID" value="NZ_JBFSHR010000039.1"/>
</dbReference>
<reference evidence="2 3" key="1">
    <citation type="submission" date="2024-07" db="EMBL/GenBank/DDBJ databases">
        <title>Draft Genome Sequence of Ferrimicrobium acidiphilum Strain YE2023, Isolated from a Pulp of Bioleach Reactor.</title>
        <authorList>
            <person name="Elkina Y.A."/>
            <person name="Bulaeva A.G."/>
            <person name="Beletsky A.V."/>
            <person name="Mardanov A.V."/>
        </authorList>
    </citation>
    <scope>NUCLEOTIDE SEQUENCE [LARGE SCALE GENOMIC DNA]</scope>
    <source>
        <strain evidence="2 3">YE2023</strain>
    </source>
</reference>
<evidence type="ECO:0000313" key="2">
    <source>
        <dbReference type="EMBL" id="MEX6430173.1"/>
    </source>
</evidence>
<proteinExistence type="inferred from homology"/>
<accession>A0ABV3Y3P3</accession>
<evidence type="ECO:0000313" key="3">
    <source>
        <dbReference type="Proteomes" id="UP001560267"/>
    </source>
</evidence>
<dbReference type="Pfam" id="PF03091">
    <property type="entry name" value="CutA1"/>
    <property type="match status" value="1"/>
</dbReference>
<sequence>METHYCSEAFELITTTDDQVTSQRISDQLVQSRRTPCVKIYPGCLSRYFWNGSWHEATEYVIVTLALAPDLEQLTAIIKSVHNYTNPEIVARQLKILSSDYADWIQATIVELGVDEHHD</sequence>
<organism evidence="2 3">
    <name type="scientific">Ferrimicrobium acidiphilum</name>
    <dbReference type="NCBI Taxonomy" id="121039"/>
    <lineage>
        <taxon>Bacteria</taxon>
        <taxon>Bacillati</taxon>
        <taxon>Actinomycetota</taxon>
        <taxon>Acidimicrobiia</taxon>
        <taxon>Acidimicrobiales</taxon>
        <taxon>Acidimicrobiaceae</taxon>
        <taxon>Ferrimicrobium</taxon>
    </lineage>
</organism>
<keyword evidence="3" id="KW-1185">Reference proteome</keyword>
<dbReference type="Gene3D" id="3.30.70.120">
    <property type="match status" value="1"/>
</dbReference>
<dbReference type="InterPro" id="IPR015867">
    <property type="entry name" value="N-reg_PII/ATP_PRibTrfase_C"/>
</dbReference>
<dbReference type="EMBL" id="JBFSHR010000039">
    <property type="protein sequence ID" value="MEX6430173.1"/>
    <property type="molecule type" value="Genomic_DNA"/>
</dbReference>
<protein>
    <submittedName>
        <fullName evidence="2">Divalent cation tolerance protein CutA</fullName>
    </submittedName>
</protein>
<comment type="similarity">
    <text evidence="1">Belongs to the CutA family.</text>
</comment>
<dbReference type="InterPro" id="IPR004323">
    <property type="entry name" value="Ion_tolerance_CutA"/>
</dbReference>
<comment type="caution">
    <text evidence="2">The sequence shown here is derived from an EMBL/GenBank/DDBJ whole genome shotgun (WGS) entry which is preliminary data.</text>
</comment>
<dbReference type="Proteomes" id="UP001560267">
    <property type="component" value="Unassembled WGS sequence"/>
</dbReference>
<dbReference type="SUPFAM" id="SSF54913">
    <property type="entry name" value="GlnB-like"/>
    <property type="match status" value="1"/>
</dbReference>
<dbReference type="PANTHER" id="PTHR23419">
    <property type="entry name" value="DIVALENT CATION TOLERANCE CUTA-RELATED"/>
    <property type="match status" value="1"/>
</dbReference>
<evidence type="ECO:0000256" key="1">
    <source>
        <dbReference type="ARBA" id="ARBA00010169"/>
    </source>
</evidence>
<name>A0ABV3Y3P3_9ACTN</name>